<evidence type="ECO:0000313" key="2">
    <source>
        <dbReference type="EMBL" id="TWI60669.1"/>
    </source>
</evidence>
<dbReference type="Gene3D" id="3.10.450.50">
    <property type="match status" value="1"/>
</dbReference>
<dbReference type="InterPro" id="IPR032710">
    <property type="entry name" value="NTF2-like_dom_sf"/>
</dbReference>
<comment type="caution">
    <text evidence="2">The sequence shown here is derived from an EMBL/GenBank/DDBJ whole genome shotgun (WGS) entry which is preliminary data.</text>
</comment>
<protein>
    <submittedName>
        <fullName evidence="2">Uncharacterized protein DUF4440</fullName>
    </submittedName>
</protein>
<name>A0A562QV58_9BRAD</name>
<dbReference type="AlphaFoldDB" id="A0A562QV58"/>
<accession>A0A562QV58</accession>
<dbReference type="Pfam" id="PF14534">
    <property type="entry name" value="DUF4440"/>
    <property type="match status" value="1"/>
</dbReference>
<evidence type="ECO:0000259" key="1">
    <source>
        <dbReference type="Pfam" id="PF14534"/>
    </source>
</evidence>
<dbReference type="SUPFAM" id="SSF54427">
    <property type="entry name" value="NTF2-like"/>
    <property type="match status" value="1"/>
</dbReference>
<dbReference type="InterPro" id="IPR027843">
    <property type="entry name" value="DUF4440"/>
</dbReference>
<gene>
    <name evidence="2" type="ORF">IQ16_07432</name>
</gene>
<proteinExistence type="predicted"/>
<keyword evidence="3" id="KW-1185">Reference proteome</keyword>
<reference evidence="2 3" key="1">
    <citation type="journal article" date="2015" name="Stand. Genomic Sci.">
        <title>Genomic Encyclopedia of Bacterial and Archaeal Type Strains, Phase III: the genomes of soil and plant-associated and newly described type strains.</title>
        <authorList>
            <person name="Whitman W.B."/>
            <person name="Woyke T."/>
            <person name="Klenk H.P."/>
            <person name="Zhou Y."/>
            <person name="Lilburn T.G."/>
            <person name="Beck B.J."/>
            <person name="De Vos P."/>
            <person name="Vandamme P."/>
            <person name="Eisen J.A."/>
            <person name="Garrity G."/>
            <person name="Hugenholtz P."/>
            <person name="Kyrpides N.C."/>
        </authorList>
    </citation>
    <scope>NUCLEOTIDE SEQUENCE [LARGE SCALE GENOMIC DNA]</scope>
    <source>
        <strain evidence="2 3">CGMCC 1.10948</strain>
    </source>
</reference>
<organism evidence="2 3">
    <name type="scientific">Bradyrhizobium huanghuaihaiense</name>
    <dbReference type="NCBI Taxonomy" id="990078"/>
    <lineage>
        <taxon>Bacteria</taxon>
        <taxon>Pseudomonadati</taxon>
        <taxon>Pseudomonadota</taxon>
        <taxon>Alphaproteobacteria</taxon>
        <taxon>Hyphomicrobiales</taxon>
        <taxon>Nitrobacteraceae</taxon>
        <taxon>Bradyrhizobium</taxon>
    </lineage>
</organism>
<dbReference type="Proteomes" id="UP000316291">
    <property type="component" value="Unassembled WGS sequence"/>
</dbReference>
<sequence>MRDASMRETYQYGLDHAMTHPHDHDVTLDKVARGCNTPAKTKKEETMTINRRDLALSTLAVSALALTTSALAASADEDAVAKKVEAFRLAQIAADPKALGALCWDDLSYSHSSGKVEDKATFITNATDGKSKFLSIEYKDPTIKVVGPTAIVRFHWLGEQEMAADGKKVSTNLHILMNWQKQGDEWKLLSRAATKL</sequence>
<evidence type="ECO:0000313" key="3">
    <source>
        <dbReference type="Proteomes" id="UP000316291"/>
    </source>
</evidence>
<feature type="domain" description="DUF4440" evidence="1">
    <location>
        <begin position="81"/>
        <end position="188"/>
    </location>
</feature>
<dbReference type="EMBL" id="VLLA01000030">
    <property type="protein sequence ID" value="TWI60669.1"/>
    <property type="molecule type" value="Genomic_DNA"/>
</dbReference>